<feature type="compositionally biased region" description="Basic and acidic residues" evidence="2">
    <location>
        <begin position="315"/>
        <end position="328"/>
    </location>
</feature>
<name>A0AAW1B257_CROAD</name>
<dbReference type="GO" id="GO:0005113">
    <property type="term" value="F:patched binding"/>
    <property type="evidence" value="ECO:0007669"/>
    <property type="project" value="TreeGrafter"/>
</dbReference>
<dbReference type="PANTHER" id="PTHR11889:SF36">
    <property type="entry name" value="SONIC HEDGEHOG PROTEIN"/>
    <property type="match status" value="1"/>
</dbReference>
<dbReference type="GO" id="GO:0001708">
    <property type="term" value="P:cell fate specification"/>
    <property type="evidence" value="ECO:0007669"/>
    <property type="project" value="TreeGrafter"/>
</dbReference>
<evidence type="ECO:0000256" key="1">
    <source>
        <dbReference type="ARBA" id="ARBA00022833"/>
    </source>
</evidence>
<dbReference type="InterPro" id="IPR009045">
    <property type="entry name" value="Zn_M74/Hedgehog-like"/>
</dbReference>
<dbReference type="InterPro" id="IPR000320">
    <property type="entry name" value="Hedgehog_signalling_dom"/>
</dbReference>
<keyword evidence="1" id="KW-0862">Zinc</keyword>
<dbReference type="Pfam" id="PF01085">
    <property type="entry name" value="HH_signal"/>
    <property type="match status" value="1"/>
</dbReference>
<gene>
    <name evidence="5" type="ORF">NXF25_019450</name>
</gene>
<dbReference type="SUPFAM" id="SSF55166">
    <property type="entry name" value="Hedgehog/DD-peptidase"/>
    <property type="match status" value="1"/>
</dbReference>
<evidence type="ECO:0000259" key="4">
    <source>
        <dbReference type="Pfam" id="PF01085"/>
    </source>
</evidence>
<dbReference type="GO" id="GO:0005615">
    <property type="term" value="C:extracellular space"/>
    <property type="evidence" value="ECO:0007669"/>
    <property type="project" value="TreeGrafter"/>
</dbReference>
<accession>A0AAW1B257</accession>
<evidence type="ECO:0000256" key="3">
    <source>
        <dbReference type="SAM" id="SignalP"/>
    </source>
</evidence>
<sequence length="468" mass="49638">MLLLRRTGLLPLCLGALFLSAGLACGPGRGFGKRRHPKKLTPLAYKQFIPNVAEKTLGASGRYEGKISRNSERFKELTPNYNPDIIFKDEENTGADRLMTQGERAVIRQHRLPPGLSASPGVADPGPQELSGEGMRREGGPLGDSIGSCEDGGQNLAPPRGNSEVQGGGGELSKAASARALFVRAVLQIHHHAAGLGRLPSVASPSENRSAAFPSPTPPAIPRLKPHLQHQRTSSIPPESPLEGRMGGSALLAALLRRGVRLGRREARPPARHLHPTTLNLTGPGKVGSARGAEARDASFNRCRGRHSAASRRAKAPENRRRLSEGRRGAGGASATGEPLSSQVAFAPSWLSCGCVLPPVSTHTPPSTHLQRRASQVSCVAATQPQPAFSAPLTPLRSIARARVSAWSLATGGRRGCELLAELAVTRKLQEKPCSGRCSARHGVLRVRARARLPLPAQVAFLRVPPTT</sequence>
<dbReference type="PANTHER" id="PTHR11889">
    <property type="entry name" value="HEDGEHOG"/>
    <property type="match status" value="1"/>
</dbReference>
<dbReference type="InterPro" id="IPR050387">
    <property type="entry name" value="Hedgehog_Signaling"/>
</dbReference>
<reference evidence="5 6" key="1">
    <citation type="journal article" date="2024" name="Proc. Natl. Acad. Sci. U.S.A.">
        <title>The genetic regulatory architecture and epigenomic basis for age-related changes in rattlesnake venom.</title>
        <authorList>
            <person name="Hogan M.P."/>
            <person name="Holding M.L."/>
            <person name="Nystrom G.S."/>
            <person name="Colston T.J."/>
            <person name="Bartlett D.A."/>
            <person name="Mason A.J."/>
            <person name="Ellsworth S.A."/>
            <person name="Rautsaw R.M."/>
            <person name="Lawrence K.C."/>
            <person name="Strickland J.L."/>
            <person name="He B."/>
            <person name="Fraser P."/>
            <person name="Margres M.J."/>
            <person name="Gilbert D.M."/>
            <person name="Gibbs H.L."/>
            <person name="Parkinson C.L."/>
            <person name="Rokyta D.R."/>
        </authorList>
    </citation>
    <scope>NUCLEOTIDE SEQUENCE [LARGE SCALE GENOMIC DNA]</scope>
    <source>
        <strain evidence="5">DRR0105</strain>
    </source>
</reference>
<keyword evidence="3" id="KW-0732">Signal</keyword>
<organism evidence="5 6">
    <name type="scientific">Crotalus adamanteus</name>
    <name type="common">Eastern diamondback rattlesnake</name>
    <dbReference type="NCBI Taxonomy" id="8729"/>
    <lineage>
        <taxon>Eukaryota</taxon>
        <taxon>Metazoa</taxon>
        <taxon>Chordata</taxon>
        <taxon>Craniata</taxon>
        <taxon>Vertebrata</taxon>
        <taxon>Euteleostomi</taxon>
        <taxon>Lepidosauria</taxon>
        <taxon>Squamata</taxon>
        <taxon>Bifurcata</taxon>
        <taxon>Unidentata</taxon>
        <taxon>Episquamata</taxon>
        <taxon>Toxicofera</taxon>
        <taxon>Serpentes</taxon>
        <taxon>Colubroidea</taxon>
        <taxon>Viperidae</taxon>
        <taxon>Crotalinae</taxon>
        <taxon>Crotalus</taxon>
    </lineage>
</organism>
<evidence type="ECO:0000313" key="5">
    <source>
        <dbReference type="EMBL" id="KAK9396089.1"/>
    </source>
</evidence>
<feature type="region of interest" description="Disordered" evidence="2">
    <location>
        <begin position="200"/>
        <end position="244"/>
    </location>
</feature>
<dbReference type="AlphaFoldDB" id="A0AAW1B257"/>
<feature type="region of interest" description="Disordered" evidence="2">
    <location>
        <begin position="266"/>
        <end position="339"/>
    </location>
</feature>
<dbReference type="EMBL" id="JAOTOJ010000008">
    <property type="protein sequence ID" value="KAK9396089.1"/>
    <property type="molecule type" value="Genomic_DNA"/>
</dbReference>
<keyword evidence="6" id="KW-1185">Reference proteome</keyword>
<dbReference type="GO" id="GO:0007267">
    <property type="term" value="P:cell-cell signaling"/>
    <property type="evidence" value="ECO:0007669"/>
    <property type="project" value="InterPro"/>
</dbReference>
<proteinExistence type="predicted"/>
<feature type="region of interest" description="Disordered" evidence="2">
    <location>
        <begin position="112"/>
        <end position="171"/>
    </location>
</feature>
<comment type="caution">
    <text evidence="5">The sequence shown here is derived from an EMBL/GenBank/DDBJ whole genome shotgun (WGS) entry which is preliminary data.</text>
</comment>
<dbReference type="Gene3D" id="3.30.1380.10">
    <property type="match status" value="1"/>
</dbReference>
<dbReference type="GO" id="GO:0005509">
    <property type="term" value="F:calcium ion binding"/>
    <property type="evidence" value="ECO:0007669"/>
    <property type="project" value="TreeGrafter"/>
</dbReference>
<feature type="signal peptide" evidence="3">
    <location>
        <begin position="1"/>
        <end position="24"/>
    </location>
</feature>
<feature type="domain" description="Hedgehog N-terminal signalling" evidence="4">
    <location>
        <begin position="25"/>
        <end position="102"/>
    </location>
</feature>
<dbReference type="GO" id="GO:0007224">
    <property type="term" value="P:smoothened signaling pathway"/>
    <property type="evidence" value="ECO:0007669"/>
    <property type="project" value="TreeGrafter"/>
</dbReference>
<feature type="compositionally biased region" description="Basic residues" evidence="2">
    <location>
        <begin position="303"/>
        <end position="314"/>
    </location>
</feature>
<dbReference type="GO" id="GO:0048709">
    <property type="term" value="P:oligodendrocyte differentiation"/>
    <property type="evidence" value="ECO:0007669"/>
    <property type="project" value="TreeGrafter"/>
</dbReference>
<evidence type="ECO:0000313" key="6">
    <source>
        <dbReference type="Proteomes" id="UP001474421"/>
    </source>
</evidence>
<feature type="chain" id="PRO_5043373737" evidence="3">
    <location>
        <begin position="25"/>
        <end position="468"/>
    </location>
</feature>
<dbReference type="Proteomes" id="UP001474421">
    <property type="component" value="Unassembled WGS sequence"/>
</dbReference>
<dbReference type="PROSITE" id="PS51257">
    <property type="entry name" value="PROKAR_LIPOPROTEIN"/>
    <property type="match status" value="1"/>
</dbReference>
<protein>
    <submittedName>
        <fullName evidence="5">Sonic hedgehog protein</fullName>
    </submittedName>
</protein>
<evidence type="ECO:0000256" key="2">
    <source>
        <dbReference type="SAM" id="MobiDB-lite"/>
    </source>
</evidence>
<dbReference type="GO" id="GO:0010468">
    <property type="term" value="P:regulation of gene expression"/>
    <property type="evidence" value="ECO:0007669"/>
    <property type="project" value="TreeGrafter"/>
</dbReference>